<evidence type="ECO:0000313" key="1">
    <source>
        <dbReference type="EMBL" id="PRX54408.1"/>
    </source>
</evidence>
<reference evidence="1 2" key="1">
    <citation type="submission" date="2018-03" db="EMBL/GenBank/DDBJ databases">
        <title>Genomic Encyclopedia of Archaeal and Bacterial Type Strains, Phase II (KMG-II): from individual species to whole genera.</title>
        <authorList>
            <person name="Goeker M."/>
        </authorList>
    </citation>
    <scope>NUCLEOTIDE SEQUENCE [LARGE SCALE GENOMIC DNA]</scope>
    <source>
        <strain evidence="1 2">DSM 25027</strain>
    </source>
</reference>
<gene>
    <name evidence="1" type="ORF">CLV81_2809</name>
</gene>
<evidence type="ECO:0000313" key="2">
    <source>
        <dbReference type="Proteomes" id="UP000237640"/>
    </source>
</evidence>
<accession>A0A2T0MAA1</accession>
<name>A0A2T0MAA1_9FLAO</name>
<comment type="caution">
    <text evidence="1">The sequence shown here is derived from an EMBL/GenBank/DDBJ whole genome shotgun (WGS) entry which is preliminary data.</text>
</comment>
<proteinExistence type="predicted"/>
<protein>
    <submittedName>
        <fullName evidence="1">Uncharacterized protein</fullName>
    </submittedName>
</protein>
<organism evidence="1 2">
    <name type="scientific">Flagellimonas meridianipacifica</name>
    <dbReference type="NCBI Taxonomy" id="1080225"/>
    <lineage>
        <taxon>Bacteria</taxon>
        <taxon>Pseudomonadati</taxon>
        <taxon>Bacteroidota</taxon>
        <taxon>Flavobacteriia</taxon>
        <taxon>Flavobacteriales</taxon>
        <taxon>Flavobacteriaceae</taxon>
        <taxon>Flagellimonas</taxon>
    </lineage>
</organism>
<dbReference type="AlphaFoldDB" id="A0A2T0MAA1"/>
<dbReference type="EMBL" id="PVYX01000002">
    <property type="protein sequence ID" value="PRX54408.1"/>
    <property type="molecule type" value="Genomic_DNA"/>
</dbReference>
<dbReference type="Proteomes" id="UP000237640">
    <property type="component" value="Unassembled WGS sequence"/>
</dbReference>
<sequence length="103" mass="11942">MLTLLHSHYRSMNETYKIRAKDLVVQQPNKVGITPNWVMSYTLRNDIFRLESNLRTESVPSIVTIQIDSSQLQYLISTIRAVHNNQRLSYELGTHVILVDSQV</sequence>
<keyword evidence="2" id="KW-1185">Reference proteome</keyword>